<feature type="compositionally biased region" description="Low complexity" evidence="4">
    <location>
        <begin position="126"/>
        <end position="137"/>
    </location>
</feature>
<dbReference type="SUPFAM" id="SSF49503">
    <property type="entry name" value="Cupredoxins"/>
    <property type="match status" value="1"/>
</dbReference>
<keyword evidence="1" id="KW-0479">Metal-binding</keyword>
<dbReference type="PROSITE" id="PS51485">
    <property type="entry name" value="PHYTOCYANIN"/>
    <property type="match status" value="1"/>
</dbReference>
<dbReference type="GO" id="GO:0009055">
    <property type="term" value="F:electron transfer activity"/>
    <property type="evidence" value="ECO:0007669"/>
    <property type="project" value="InterPro"/>
</dbReference>
<dbReference type="GO" id="GO:0046872">
    <property type="term" value="F:metal ion binding"/>
    <property type="evidence" value="ECO:0007669"/>
    <property type="project" value="UniProtKB-KW"/>
</dbReference>
<gene>
    <name evidence="7" type="ORF">LSAT_V11C900486500</name>
</gene>
<evidence type="ECO:0000256" key="1">
    <source>
        <dbReference type="ARBA" id="ARBA00022723"/>
    </source>
</evidence>
<feature type="compositionally biased region" description="Low complexity" evidence="4">
    <location>
        <begin position="145"/>
        <end position="154"/>
    </location>
</feature>
<dbReference type="Pfam" id="PF02298">
    <property type="entry name" value="Cu_bind_like"/>
    <property type="match status" value="1"/>
</dbReference>
<dbReference type="InterPro" id="IPR039391">
    <property type="entry name" value="Phytocyanin-like"/>
</dbReference>
<evidence type="ECO:0000256" key="2">
    <source>
        <dbReference type="ARBA" id="ARBA00023008"/>
    </source>
</evidence>
<keyword evidence="8" id="KW-1185">Reference proteome</keyword>
<feature type="domain" description="Phytocyanin" evidence="6">
    <location>
        <begin position="24"/>
        <end position="122"/>
    </location>
</feature>
<evidence type="ECO:0000256" key="5">
    <source>
        <dbReference type="SAM" id="SignalP"/>
    </source>
</evidence>
<keyword evidence="3" id="KW-0325">Glycoprotein</keyword>
<evidence type="ECO:0000313" key="8">
    <source>
        <dbReference type="Proteomes" id="UP000235145"/>
    </source>
</evidence>
<dbReference type="InterPro" id="IPR028871">
    <property type="entry name" value="BlueCu_1_BS"/>
</dbReference>
<comment type="caution">
    <text evidence="7">The sequence shown here is derived from an EMBL/GenBank/DDBJ whole genome shotgun (WGS) entry which is preliminary data.</text>
</comment>
<sequence>MGIRRTDVVMLTLFLSCVMPCLAKVYTVGDSAGWSLSVDYTTWTTGKTFKPGDSLVFNYGSSHSVDEVSSDDYGTCTVGNSIASYTSSPATIILNTTGTHYFICGVPGHCSGGMKVSVPVTGGGASPTPSTGASPTTKPTPTPPTATSTGSAVPASSSAISPVVAVVFSLVSMFTR</sequence>
<evidence type="ECO:0000313" key="7">
    <source>
        <dbReference type="EMBL" id="KAJ0188565.1"/>
    </source>
</evidence>
<accession>A0A9R1UKC8</accession>
<dbReference type="FunFam" id="2.60.40.420:FF:000003">
    <property type="entry name" value="Blue copper"/>
    <property type="match status" value="1"/>
</dbReference>
<dbReference type="PANTHER" id="PTHR33021">
    <property type="entry name" value="BLUE COPPER PROTEIN"/>
    <property type="match status" value="1"/>
</dbReference>
<dbReference type="InterPro" id="IPR003245">
    <property type="entry name" value="Phytocyanin_dom"/>
</dbReference>
<dbReference type="Proteomes" id="UP000235145">
    <property type="component" value="Unassembled WGS sequence"/>
</dbReference>
<dbReference type="AlphaFoldDB" id="A0A9R1UKC8"/>
<keyword evidence="5" id="KW-0732">Signal</keyword>
<reference evidence="7 8" key="1">
    <citation type="journal article" date="2017" name="Nat. Commun.">
        <title>Genome assembly with in vitro proximity ligation data and whole-genome triplication in lettuce.</title>
        <authorList>
            <person name="Reyes-Chin-Wo S."/>
            <person name="Wang Z."/>
            <person name="Yang X."/>
            <person name="Kozik A."/>
            <person name="Arikit S."/>
            <person name="Song C."/>
            <person name="Xia L."/>
            <person name="Froenicke L."/>
            <person name="Lavelle D.O."/>
            <person name="Truco M.J."/>
            <person name="Xia R."/>
            <person name="Zhu S."/>
            <person name="Xu C."/>
            <person name="Xu H."/>
            <person name="Xu X."/>
            <person name="Cox K."/>
            <person name="Korf I."/>
            <person name="Meyers B.C."/>
            <person name="Michelmore R.W."/>
        </authorList>
    </citation>
    <scope>NUCLEOTIDE SEQUENCE [LARGE SCALE GENOMIC DNA]</scope>
    <source>
        <strain evidence="8">cv. Salinas</strain>
        <tissue evidence="7">Seedlings</tissue>
    </source>
</reference>
<feature type="chain" id="PRO_5040498334" description="Phytocyanin domain-containing protein" evidence="5">
    <location>
        <begin position="24"/>
        <end position="176"/>
    </location>
</feature>
<dbReference type="InterPro" id="IPR008972">
    <property type="entry name" value="Cupredoxin"/>
</dbReference>
<feature type="signal peptide" evidence="5">
    <location>
        <begin position="1"/>
        <end position="23"/>
    </location>
</feature>
<dbReference type="EMBL" id="NBSK02000009">
    <property type="protein sequence ID" value="KAJ0188565.1"/>
    <property type="molecule type" value="Genomic_DNA"/>
</dbReference>
<organism evidence="7 8">
    <name type="scientific">Lactuca sativa</name>
    <name type="common">Garden lettuce</name>
    <dbReference type="NCBI Taxonomy" id="4236"/>
    <lineage>
        <taxon>Eukaryota</taxon>
        <taxon>Viridiplantae</taxon>
        <taxon>Streptophyta</taxon>
        <taxon>Embryophyta</taxon>
        <taxon>Tracheophyta</taxon>
        <taxon>Spermatophyta</taxon>
        <taxon>Magnoliopsida</taxon>
        <taxon>eudicotyledons</taxon>
        <taxon>Gunneridae</taxon>
        <taxon>Pentapetalae</taxon>
        <taxon>asterids</taxon>
        <taxon>campanulids</taxon>
        <taxon>Asterales</taxon>
        <taxon>Asteraceae</taxon>
        <taxon>Cichorioideae</taxon>
        <taxon>Cichorieae</taxon>
        <taxon>Lactucinae</taxon>
        <taxon>Lactuca</taxon>
    </lineage>
</organism>
<protein>
    <recommendedName>
        <fullName evidence="6">Phytocyanin domain-containing protein</fullName>
    </recommendedName>
</protein>
<dbReference type="GO" id="GO:0005886">
    <property type="term" value="C:plasma membrane"/>
    <property type="evidence" value="ECO:0000318"/>
    <property type="project" value="GO_Central"/>
</dbReference>
<evidence type="ECO:0000259" key="6">
    <source>
        <dbReference type="PROSITE" id="PS51485"/>
    </source>
</evidence>
<dbReference type="CDD" id="cd04216">
    <property type="entry name" value="Phytocyanin"/>
    <property type="match status" value="1"/>
</dbReference>
<feature type="region of interest" description="Disordered" evidence="4">
    <location>
        <begin position="121"/>
        <end position="154"/>
    </location>
</feature>
<evidence type="ECO:0000256" key="4">
    <source>
        <dbReference type="SAM" id="MobiDB-lite"/>
    </source>
</evidence>
<dbReference type="Gene3D" id="2.60.40.420">
    <property type="entry name" value="Cupredoxins - blue copper proteins"/>
    <property type="match status" value="1"/>
</dbReference>
<keyword evidence="2" id="KW-0186">Copper</keyword>
<dbReference type="PANTHER" id="PTHR33021:SF193">
    <property type="entry name" value="OS06G0218600 PROTEIN"/>
    <property type="match status" value="1"/>
</dbReference>
<evidence type="ECO:0000256" key="3">
    <source>
        <dbReference type="ARBA" id="ARBA00023180"/>
    </source>
</evidence>
<name>A0A9R1UKC8_LACSA</name>
<proteinExistence type="predicted"/>
<dbReference type="PROSITE" id="PS00196">
    <property type="entry name" value="COPPER_BLUE"/>
    <property type="match status" value="1"/>
</dbReference>